<dbReference type="Pfam" id="PF01824">
    <property type="entry name" value="MatK_N"/>
    <property type="match status" value="1"/>
</dbReference>
<dbReference type="PANTHER" id="PTHR33642:SF4">
    <property type="entry name" value="COX1_OXI3 INTRON 1 PROTEIN-RELATED"/>
    <property type="match status" value="1"/>
</dbReference>
<dbReference type="InterPro" id="IPR024937">
    <property type="entry name" value="Domain_X"/>
</dbReference>
<name>A0A1C9JBF3_9CHLO</name>
<keyword evidence="1 4" id="KW-0150">Chloroplast</keyword>
<dbReference type="GO" id="GO:0005737">
    <property type="term" value="C:cytoplasm"/>
    <property type="evidence" value="ECO:0007669"/>
    <property type="project" value="UniProtKB-ARBA"/>
</dbReference>
<dbReference type="InterPro" id="IPR024942">
    <property type="entry name" value="Maturase_MatK_N"/>
</dbReference>
<comment type="function">
    <text evidence="1">Usually encoded in the trnK tRNA gene intron. Probably assists in splicing its own and other chloroplast group II introns.</text>
</comment>
<accession>A0A1C9JBF3</accession>
<sequence length="519" mass="62043">MINKGTKRLITIRKLNLEDKNYINTRLYPLLYETDLWRTAYKKIKSDKGIRKFTHLVGAMNLNGLSLKRIEKNIQELKSESWKPKSVKNPKYLLSPGHIIERIVQEIIYEILASIYEPSLINERYKFQSNQNCHIALKRIKQTFQDINWTLTGTLIDDLDPIHYLKLIQILRKRIRDERFLNLIQKLLRAGYLRENDQSISKYKLTFPQQKISLRIFKNLYLSEFDQRILDHKKQWENQGKNIRSQELKGFINQLKKSSSNRIPRVIRLNKLKLESLNSPYSDKRYKKLKVEYLRYSNNWIIGISGPKSLVYKIHKSVIQFLIQELKLNISNNQILITDIQKNPTRFLGYNLQLKLNPKVKKIKLKKGKKFLLRTRGFRLKLMIPMRDLIKHLKNKGFCNEYGFPIAKLQYTSKDDFEIVRTYKRILQDINDYYSGVSYQNPLYQIDYILRYSCAKTLAHKHKSTCSKMFKKYGKELRIMKNIKQFKNRKGSNNEVRLPIRKFKNKLAHWKISSKIKDF</sequence>
<feature type="domain" description="Domain X" evidence="2">
    <location>
        <begin position="380"/>
        <end position="494"/>
    </location>
</feature>
<gene>
    <name evidence="4" type="primary">orf519</name>
</gene>
<reference evidence="4" key="2">
    <citation type="submission" date="2016-08" db="EMBL/GenBank/DDBJ databases">
        <authorList>
            <person name="Seilhamer J.J."/>
        </authorList>
    </citation>
    <scope>NUCLEOTIDE SEQUENCE</scope>
</reference>
<proteinExistence type="predicted"/>
<evidence type="ECO:0000259" key="3">
    <source>
        <dbReference type="Pfam" id="PF01824"/>
    </source>
</evidence>
<protein>
    <recommendedName>
        <fullName evidence="5">Reverse transcriptase domain-containing protein</fullName>
    </recommendedName>
</protein>
<dbReference type="EMBL" id="KX808497">
    <property type="protein sequence ID" value="AOP19177.1"/>
    <property type="molecule type" value="Genomic_DNA"/>
</dbReference>
<reference evidence="4" key="1">
    <citation type="journal article" date="2016" name="Genome Biol. Evol.">
        <title>Evolutionary Dynamics of Chloroplast Genomes in Low Light: A Case Study of the Endolithic Green Alga Ostreobium quekettii.</title>
        <authorList>
            <person name="R Marcelino V."/>
            <person name="Cremen M.C."/>
            <person name="Jackson C.J."/>
            <person name="Larkum A.A."/>
            <person name="Verbruggen H."/>
        </authorList>
    </citation>
    <scope>NUCLEOTIDE SEQUENCE</scope>
</reference>
<dbReference type="PANTHER" id="PTHR33642">
    <property type="entry name" value="COX1/OXI3 INTRON 1 PROTEIN-RELATED"/>
    <property type="match status" value="1"/>
</dbReference>
<dbReference type="RefSeq" id="YP_009306273.1">
    <property type="nucleotide sequence ID" value="NC_031367.1"/>
</dbReference>
<evidence type="ECO:0000256" key="1">
    <source>
        <dbReference type="RuleBase" id="RU004226"/>
    </source>
</evidence>
<geneLocation type="chloroplast" evidence="4"/>
<dbReference type="GeneID" id="29288597"/>
<dbReference type="AlphaFoldDB" id="A0A1C9JBF3"/>
<keyword evidence="1 4" id="KW-0934">Plastid</keyword>
<organism evidence="4">
    <name type="scientific">Derbesia sp. WEST4838</name>
    <dbReference type="NCBI Taxonomy" id="1847751"/>
    <lineage>
        <taxon>Eukaryota</taxon>
        <taxon>Viridiplantae</taxon>
        <taxon>Chlorophyta</taxon>
        <taxon>core chlorophytes</taxon>
        <taxon>Ulvophyceae</taxon>
        <taxon>TCBD clade</taxon>
        <taxon>Bryopsidales</taxon>
        <taxon>Bryopsidineae</taxon>
        <taxon>Derbesiaceae</taxon>
        <taxon>Derbesia</taxon>
    </lineage>
</organism>
<evidence type="ECO:0000313" key="4">
    <source>
        <dbReference type="EMBL" id="AOP19177.1"/>
    </source>
</evidence>
<dbReference type="Pfam" id="PF01348">
    <property type="entry name" value="Intron_maturas2"/>
    <property type="match status" value="1"/>
</dbReference>
<dbReference type="GO" id="GO:0006397">
    <property type="term" value="P:mRNA processing"/>
    <property type="evidence" value="ECO:0007669"/>
    <property type="project" value="InterPro"/>
</dbReference>
<evidence type="ECO:0000259" key="2">
    <source>
        <dbReference type="Pfam" id="PF01348"/>
    </source>
</evidence>
<evidence type="ECO:0008006" key="5">
    <source>
        <dbReference type="Google" id="ProtNLM"/>
    </source>
</evidence>
<feature type="domain" description="Maturase MatK N-terminal" evidence="3">
    <location>
        <begin position="19"/>
        <end position="349"/>
    </location>
</feature>